<sequence>MTDAAAPLGLGDQLVVPPSTPRRRRTALAAAGVVGVAAVVGGGVWVGQAFLARGPQPAEALPASTLAYAAVDLDPSGSQKLEAADFLGEFPSLGTGKSGDLRERFFNLAMSDLTCDLGFKDVEPWVGSRAAIAVVGYDKPEFVTVLEVTDGPGLDRGLDEAEKCGGGTQGHAVLGKWAVLARTDAVAKAVLADGAEAPLSQDTDFQQWTDKAGDAGVVTLYAAPAAGDAILKAAEKEPFLAMMAASGLSSLDPIGMGAGMVPLFGIGMAMDSEMEGVAELGSADGDVSYAPMTKAEEKRLTKMTSEEQETYLEKKYGPAPTEVMSEAEMDELQLTPEARQEMLDEHAKLTAEMAQELADDEMPAVKDEEMSDEDMAAMEDEFLTPEVPEDVRAALSGFRGAGGVVRFADGALEFELVADHLDLGAADLAAGSGGDDLLDTFPATAPIAYGAGLADGWEEHLFDAFGMGMWGGSEKSMIKEFENSTGLDYPADIEALGGDGFAVVFPDGFNPEKMFDGGGMPVAFRVNGDPAKVEASLEKLKGAAVPTLVWQRDGDDVLVGLDAAHLADLAGTSGLGGSKTYESVLPEAGDAASVLFIDFDAENWLVKANSKEDRADVEPLKALGFSRTVTGDEERTLVRLTTD</sequence>
<dbReference type="OrthoDB" id="5241887at2"/>
<keyword evidence="1" id="KW-0812">Transmembrane</keyword>
<gene>
    <name evidence="2" type="ORF">D4739_16455</name>
</gene>
<keyword evidence="1" id="KW-0472">Membrane</keyword>
<comment type="caution">
    <text evidence="2">The sequence shown here is derived from an EMBL/GenBank/DDBJ whole genome shotgun (WGS) entry which is preliminary data.</text>
</comment>
<organism evidence="2 3">
    <name type="scientific">Nocardioides cavernaquae</name>
    <dbReference type="NCBI Taxonomy" id="2321396"/>
    <lineage>
        <taxon>Bacteria</taxon>
        <taxon>Bacillati</taxon>
        <taxon>Actinomycetota</taxon>
        <taxon>Actinomycetes</taxon>
        <taxon>Propionibacteriales</taxon>
        <taxon>Nocardioidaceae</taxon>
        <taxon>Nocardioides</taxon>
    </lineage>
</organism>
<keyword evidence="3" id="KW-1185">Reference proteome</keyword>
<dbReference type="EMBL" id="QYRP01000002">
    <property type="protein sequence ID" value="RJS47646.1"/>
    <property type="molecule type" value="Genomic_DNA"/>
</dbReference>
<evidence type="ECO:0000313" key="2">
    <source>
        <dbReference type="EMBL" id="RJS47646.1"/>
    </source>
</evidence>
<feature type="transmembrane region" description="Helical" evidence="1">
    <location>
        <begin position="27"/>
        <end position="47"/>
    </location>
</feature>
<keyword evidence="1" id="KW-1133">Transmembrane helix</keyword>
<dbReference type="Proteomes" id="UP000276542">
    <property type="component" value="Unassembled WGS sequence"/>
</dbReference>
<protein>
    <recommendedName>
        <fullName evidence="4">DUF3352 domain-containing protein</fullName>
    </recommendedName>
</protein>
<evidence type="ECO:0008006" key="4">
    <source>
        <dbReference type="Google" id="ProtNLM"/>
    </source>
</evidence>
<reference evidence="3" key="1">
    <citation type="submission" date="2018-09" db="EMBL/GenBank/DDBJ databases">
        <authorList>
            <person name="Zhu H."/>
        </authorList>
    </citation>
    <scope>NUCLEOTIDE SEQUENCE [LARGE SCALE GENOMIC DNA]</scope>
    <source>
        <strain evidence="3">K1W22B-1</strain>
    </source>
</reference>
<proteinExistence type="predicted"/>
<evidence type="ECO:0000313" key="3">
    <source>
        <dbReference type="Proteomes" id="UP000276542"/>
    </source>
</evidence>
<name>A0A3A5HAH9_9ACTN</name>
<dbReference type="RefSeq" id="WP_120061608.1">
    <property type="nucleotide sequence ID" value="NZ_QYRP01000002.1"/>
</dbReference>
<dbReference type="AlphaFoldDB" id="A0A3A5HAH9"/>
<evidence type="ECO:0000256" key="1">
    <source>
        <dbReference type="SAM" id="Phobius"/>
    </source>
</evidence>
<accession>A0A3A5HAH9</accession>